<name>A0AAJ1D205_PANAN</name>
<organism evidence="1 2">
    <name type="scientific">Pantoea ananas</name>
    <name type="common">Erwinia uredovora</name>
    <dbReference type="NCBI Taxonomy" id="553"/>
    <lineage>
        <taxon>Bacteria</taxon>
        <taxon>Pseudomonadati</taxon>
        <taxon>Pseudomonadota</taxon>
        <taxon>Gammaproteobacteria</taxon>
        <taxon>Enterobacterales</taxon>
        <taxon>Erwiniaceae</taxon>
        <taxon>Pantoea</taxon>
    </lineage>
</organism>
<gene>
    <name evidence="1" type="ORF">NB703_003469</name>
</gene>
<evidence type="ECO:0000313" key="1">
    <source>
        <dbReference type="EMBL" id="MCW0345376.1"/>
    </source>
</evidence>
<accession>A0AAJ1D205</accession>
<protein>
    <submittedName>
        <fullName evidence="1">Uncharacterized protein</fullName>
    </submittedName>
</protein>
<dbReference type="SUPFAM" id="SSF160940">
    <property type="entry name" value="Api92-like"/>
    <property type="match status" value="1"/>
</dbReference>
<reference evidence="1" key="1">
    <citation type="submission" date="2022-06" db="EMBL/GenBank/DDBJ databases">
        <title>Dynamics of rice microbiomes reveals core vertical transmitted seed endophytes.</title>
        <authorList>
            <person name="Liao K."/>
            <person name="Zhang X."/>
        </authorList>
    </citation>
    <scope>NUCLEOTIDE SEQUENCE</scope>
    <source>
        <strain evidence="1">JT1-17</strain>
    </source>
</reference>
<evidence type="ECO:0000313" key="2">
    <source>
        <dbReference type="Proteomes" id="UP001208888"/>
    </source>
</evidence>
<proteinExistence type="predicted"/>
<dbReference type="AlphaFoldDB" id="A0AAJ1D205"/>
<dbReference type="EMBL" id="JANFVX010000014">
    <property type="protein sequence ID" value="MCW0345376.1"/>
    <property type="molecule type" value="Genomic_DNA"/>
</dbReference>
<comment type="caution">
    <text evidence="1">The sequence shown here is derived from an EMBL/GenBank/DDBJ whole genome shotgun (WGS) entry which is preliminary data.</text>
</comment>
<dbReference type="Proteomes" id="UP001208888">
    <property type="component" value="Unassembled WGS sequence"/>
</dbReference>
<sequence>MFSWCKNRLEITGKSADIDVMQSWITGPAWGCSISAVNMAMPGWKTPASRHCYWSARGVR</sequence>
<dbReference type="Gene3D" id="3.30.70.1270">
    <property type="entry name" value="Api92-like domains"/>
    <property type="match status" value="1"/>
</dbReference>